<name>A0A543KTR7_9BURK</name>
<dbReference type="Proteomes" id="UP000316993">
    <property type="component" value="Unassembled WGS sequence"/>
</dbReference>
<keyword evidence="1" id="KW-1133">Transmembrane helix</keyword>
<proteinExistence type="predicted"/>
<comment type="caution">
    <text evidence="2">The sequence shown here is derived from an EMBL/GenBank/DDBJ whole genome shotgun (WGS) entry which is preliminary data.</text>
</comment>
<feature type="transmembrane region" description="Helical" evidence="1">
    <location>
        <begin position="83"/>
        <end position="100"/>
    </location>
</feature>
<organism evidence="2 3">
    <name type="scientific">Acidovorax temperans</name>
    <dbReference type="NCBI Taxonomy" id="80878"/>
    <lineage>
        <taxon>Bacteria</taxon>
        <taxon>Pseudomonadati</taxon>
        <taxon>Pseudomonadota</taxon>
        <taxon>Betaproteobacteria</taxon>
        <taxon>Burkholderiales</taxon>
        <taxon>Comamonadaceae</taxon>
        <taxon>Acidovorax</taxon>
    </lineage>
</organism>
<reference evidence="2 3" key="1">
    <citation type="submission" date="2019-06" db="EMBL/GenBank/DDBJ databases">
        <title>Genomic Encyclopedia of Archaeal and Bacterial Type Strains, Phase II (KMG-II): from individual species to whole genera.</title>
        <authorList>
            <person name="Goeker M."/>
        </authorList>
    </citation>
    <scope>NUCLEOTIDE SEQUENCE [LARGE SCALE GENOMIC DNA]</scope>
    <source>
        <strain evidence="2 3">DSM 7270</strain>
    </source>
</reference>
<dbReference type="AlphaFoldDB" id="A0A543KTR7"/>
<evidence type="ECO:0000313" key="2">
    <source>
        <dbReference type="EMBL" id="TQM98474.1"/>
    </source>
</evidence>
<evidence type="ECO:0000256" key="1">
    <source>
        <dbReference type="SAM" id="Phobius"/>
    </source>
</evidence>
<keyword evidence="1" id="KW-0812">Transmembrane</keyword>
<gene>
    <name evidence="2" type="ORF">BDD18_4364</name>
</gene>
<sequence>MSQYDPLYLAGNMTTERELREAKVRAGDSIGVALHQLGEHRAQEQEKLIWKTYEPQPVVVGSPILDTRTQYEKDRDSARLQNGVRMAVILLMVGVLFWVLNSTIGNGIRGMDFYGVKDSYTFYPNALKSSGYSDYYVGRADSQTAFAKQSALDFATKYGSLFKPGTPFERMFDSCKGKFSCTDVSLGAVLNIQRHALKPQSLLNDMCSLEASAVVKRAQTSYAGPLDARFVPSKVSASNMCVTTNPSQVQAVATPLNTRYKLYEAGYLLLVPLVPSARQRSKPPYAQRQPGLLNRQGPAVLVGARV</sequence>
<protein>
    <submittedName>
        <fullName evidence="2">Uncharacterized protein</fullName>
    </submittedName>
</protein>
<keyword evidence="1" id="KW-0472">Membrane</keyword>
<evidence type="ECO:0000313" key="3">
    <source>
        <dbReference type="Proteomes" id="UP000316993"/>
    </source>
</evidence>
<dbReference type="EMBL" id="VFPV01000005">
    <property type="protein sequence ID" value="TQM98474.1"/>
    <property type="molecule type" value="Genomic_DNA"/>
</dbReference>
<accession>A0A543KTR7</accession>